<dbReference type="PANTHER" id="PTHR11638:SF93">
    <property type="entry name" value="MITOCHONDRIAL DISAGGREGASE"/>
    <property type="match status" value="1"/>
</dbReference>
<evidence type="ECO:0000256" key="1">
    <source>
        <dbReference type="ARBA" id="ARBA00022741"/>
    </source>
</evidence>
<dbReference type="SUPFAM" id="SSF48403">
    <property type="entry name" value="Ankyrin repeat"/>
    <property type="match status" value="1"/>
</dbReference>
<reference evidence="5" key="1">
    <citation type="submission" date="2016-06" db="EMBL/GenBank/DDBJ databases">
        <title>Draft Genome sequence of the fungus Inonotus baumii.</title>
        <authorList>
            <person name="Zhu H."/>
            <person name="Lin W."/>
        </authorList>
    </citation>
    <scope>NUCLEOTIDE SEQUENCE</scope>
    <source>
        <strain evidence="5">821</strain>
    </source>
</reference>
<dbReference type="Gene3D" id="1.25.40.20">
    <property type="entry name" value="Ankyrin repeat-containing domain"/>
    <property type="match status" value="1"/>
</dbReference>
<dbReference type="InterPro" id="IPR019489">
    <property type="entry name" value="Clp_ATPase_C"/>
</dbReference>
<feature type="region of interest" description="Disordered" evidence="3">
    <location>
        <begin position="270"/>
        <end position="292"/>
    </location>
</feature>
<dbReference type="GO" id="GO:0005524">
    <property type="term" value="F:ATP binding"/>
    <property type="evidence" value="ECO:0007669"/>
    <property type="project" value="UniProtKB-KW"/>
</dbReference>
<dbReference type="Gene3D" id="3.40.50.300">
    <property type="entry name" value="P-loop containing nucleotide triphosphate hydrolases"/>
    <property type="match status" value="1"/>
</dbReference>
<evidence type="ECO:0000313" key="6">
    <source>
        <dbReference type="Proteomes" id="UP000757232"/>
    </source>
</evidence>
<keyword evidence="1" id="KW-0547">Nucleotide-binding</keyword>
<protein>
    <recommendedName>
        <fullName evidence="4">Clp ATPase C-terminal domain-containing protein</fullName>
    </recommendedName>
</protein>
<dbReference type="OrthoDB" id="18170at2759"/>
<dbReference type="AlphaFoldDB" id="A0A9Q5NCI6"/>
<dbReference type="GO" id="GO:0005739">
    <property type="term" value="C:mitochondrion"/>
    <property type="evidence" value="ECO:0007669"/>
    <property type="project" value="TreeGrafter"/>
</dbReference>
<dbReference type="SUPFAM" id="SSF52540">
    <property type="entry name" value="P-loop containing nucleoside triphosphate hydrolases"/>
    <property type="match status" value="1"/>
</dbReference>
<evidence type="ECO:0000256" key="3">
    <source>
        <dbReference type="SAM" id="MobiDB-lite"/>
    </source>
</evidence>
<feature type="domain" description="Clp ATPase C-terminal" evidence="4">
    <location>
        <begin position="213"/>
        <end position="260"/>
    </location>
</feature>
<evidence type="ECO:0000256" key="2">
    <source>
        <dbReference type="ARBA" id="ARBA00022840"/>
    </source>
</evidence>
<accession>A0A9Q5NCI6</accession>
<sequence length="292" mass="33616">MGAYRCRNSSIHSLLESRPTLAGKEHEGDWHPLHAAVLSGDSKLAKEVLGCPRVDVNVLFNYNPIYDGWVRERELGSNVDSLNGATTLHFAVMTGDVEIPIDYFKLEENVETIATFKRLYDEWKRKDEFFRGWDDFLQDDIFIMTSNIAGEEIKRAAPRLRQSVTRSEEEGRHESYVHLIQEFTRAIRPQLKQNLKRDEFIGLINQIVVFLPLNKEEIEVVVQRELAMWCKRAEEKHKIRLTWTDEVVRKLAASYDVNYGVPPSPMKCSESHCSSSQTLTSGAEFRRTGKPS</sequence>
<comment type="caution">
    <text evidence="5">The sequence shown here is derived from an EMBL/GenBank/DDBJ whole genome shotgun (WGS) entry which is preliminary data.</text>
</comment>
<keyword evidence="2" id="KW-0067">ATP-binding</keyword>
<dbReference type="GO" id="GO:0034605">
    <property type="term" value="P:cellular response to heat"/>
    <property type="evidence" value="ECO:0007669"/>
    <property type="project" value="TreeGrafter"/>
</dbReference>
<dbReference type="Proteomes" id="UP000757232">
    <property type="component" value="Unassembled WGS sequence"/>
</dbReference>
<dbReference type="PANTHER" id="PTHR11638">
    <property type="entry name" value="ATP-DEPENDENT CLP PROTEASE"/>
    <property type="match status" value="1"/>
</dbReference>
<dbReference type="InterPro" id="IPR027417">
    <property type="entry name" value="P-loop_NTPase"/>
</dbReference>
<organism evidence="5 6">
    <name type="scientific">Sanghuangporus baumii</name>
    <name type="common">Phellinus baumii</name>
    <dbReference type="NCBI Taxonomy" id="108892"/>
    <lineage>
        <taxon>Eukaryota</taxon>
        <taxon>Fungi</taxon>
        <taxon>Dikarya</taxon>
        <taxon>Basidiomycota</taxon>
        <taxon>Agaricomycotina</taxon>
        <taxon>Agaricomycetes</taxon>
        <taxon>Hymenochaetales</taxon>
        <taxon>Hymenochaetaceae</taxon>
        <taxon>Sanghuangporus</taxon>
    </lineage>
</organism>
<feature type="compositionally biased region" description="Polar residues" evidence="3">
    <location>
        <begin position="271"/>
        <end position="281"/>
    </location>
</feature>
<dbReference type="EMBL" id="LNZH02000175">
    <property type="protein sequence ID" value="OCB88624.1"/>
    <property type="molecule type" value="Genomic_DNA"/>
</dbReference>
<dbReference type="GO" id="GO:0016887">
    <property type="term" value="F:ATP hydrolysis activity"/>
    <property type="evidence" value="ECO:0007669"/>
    <property type="project" value="TreeGrafter"/>
</dbReference>
<dbReference type="Pfam" id="PF10431">
    <property type="entry name" value="ClpB_D2-small"/>
    <property type="match status" value="1"/>
</dbReference>
<gene>
    <name evidence="5" type="ORF">A7U60_g4222</name>
</gene>
<name>A0A9Q5NCI6_SANBA</name>
<evidence type="ECO:0000259" key="4">
    <source>
        <dbReference type="Pfam" id="PF10431"/>
    </source>
</evidence>
<keyword evidence="6" id="KW-1185">Reference proteome</keyword>
<dbReference type="InterPro" id="IPR036770">
    <property type="entry name" value="Ankyrin_rpt-contain_sf"/>
</dbReference>
<dbReference type="InterPro" id="IPR050130">
    <property type="entry name" value="ClpA_ClpB"/>
</dbReference>
<proteinExistence type="predicted"/>
<evidence type="ECO:0000313" key="5">
    <source>
        <dbReference type="EMBL" id="OCB88624.1"/>
    </source>
</evidence>